<protein>
    <recommendedName>
        <fullName evidence="3">RING-type E3 ubiquitin transferase</fullName>
        <ecNumber evidence="3">2.3.2.27</ecNumber>
    </recommendedName>
</protein>
<evidence type="ECO:0000256" key="2">
    <source>
        <dbReference type="ARBA" id="ARBA00004141"/>
    </source>
</evidence>
<evidence type="ECO:0000256" key="11">
    <source>
        <dbReference type="ARBA" id="ARBA00023136"/>
    </source>
</evidence>
<dbReference type="EC" id="2.3.2.27" evidence="3"/>
<dbReference type="GO" id="GO:0016020">
    <property type="term" value="C:membrane"/>
    <property type="evidence" value="ECO:0007669"/>
    <property type="project" value="UniProtKB-SubCell"/>
</dbReference>
<evidence type="ECO:0000256" key="5">
    <source>
        <dbReference type="ARBA" id="ARBA00022692"/>
    </source>
</evidence>
<dbReference type="KEGG" id="ptan:CRYO30217_02558"/>
<keyword evidence="11 12" id="KW-0472">Membrane</keyword>
<evidence type="ECO:0000259" key="13">
    <source>
        <dbReference type="Pfam" id="PF12483"/>
    </source>
</evidence>
<evidence type="ECO:0000313" key="14">
    <source>
        <dbReference type="EMBL" id="CAG5084759.1"/>
    </source>
</evidence>
<organism evidence="14 15">
    <name type="scientific">Parvicella tangerina</name>
    <dbReference type="NCBI Taxonomy" id="2829795"/>
    <lineage>
        <taxon>Bacteria</taxon>
        <taxon>Pseudomonadati</taxon>
        <taxon>Bacteroidota</taxon>
        <taxon>Flavobacteriia</taxon>
        <taxon>Flavobacteriales</taxon>
        <taxon>Parvicellaceae</taxon>
        <taxon>Parvicella</taxon>
    </lineage>
</organism>
<feature type="domain" description="E3 Ubiquitin ligase MUL1-like" evidence="13">
    <location>
        <begin position="95"/>
        <end position="252"/>
    </location>
</feature>
<comment type="subcellular location">
    <subcellularLocation>
        <location evidence="2">Membrane</location>
        <topology evidence="2">Multi-pass membrane protein</topology>
    </subcellularLocation>
</comment>
<evidence type="ECO:0000256" key="9">
    <source>
        <dbReference type="ARBA" id="ARBA00022833"/>
    </source>
</evidence>
<dbReference type="GO" id="GO:0008270">
    <property type="term" value="F:zinc ion binding"/>
    <property type="evidence" value="ECO:0007669"/>
    <property type="project" value="UniProtKB-KW"/>
</dbReference>
<sequence length="259" mass="28845">MWVIGAILIAVGIGLFFYKKKVEDKLLDVKYYDQTDIKSAVETCLSISKELGTGHYSQMVKISARAKSDTPLTGEFSNEPCVYYEASVIHEFEKLVERKDNDGKIHRNWVADTETIGSIRQGGEFGLNDGTGDVLVDIEGADLTIDHSIDQLKTSRESVSFSFGTYHPENTRQKRSKGYREIERNIPVGQQLFILGELHDRNGVPTITISKEKGNPFIVSIKSEEEVVSGLENKAKMVYYGAIACVVIGPILIVANFFV</sequence>
<dbReference type="InterPro" id="IPR044231">
    <property type="entry name" value="SP1/SPL1"/>
</dbReference>
<keyword evidence="5 12" id="KW-0812">Transmembrane</keyword>
<proteinExistence type="predicted"/>
<keyword evidence="7" id="KW-0863">Zinc-finger</keyword>
<dbReference type="PANTHER" id="PTHR47568">
    <property type="match status" value="1"/>
</dbReference>
<dbReference type="RefSeq" id="WP_258542778.1">
    <property type="nucleotide sequence ID" value="NZ_OU015584.1"/>
</dbReference>
<dbReference type="Pfam" id="PF12483">
    <property type="entry name" value="GIDE"/>
    <property type="match status" value="1"/>
</dbReference>
<evidence type="ECO:0000256" key="12">
    <source>
        <dbReference type="SAM" id="Phobius"/>
    </source>
</evidence>
<reference evidence="14" key="1">
    <citation type="submission" date="2021-04" db="EMBL/GenBank/DDBJ databases">
        <authorList>
            <person name="Rodrigo-Torres L."/>
            <person name="Arahal R. D."/>
            <person name="Lucena T."/>
        </authorList>
    </citation>
    <scope>NUCLEOTIDE SEQUENCE</scope>
    <source>
        <strain evidence="14">AS29M-1</strain>
    </source>
</reference>
<dbReference type="Proteomes" id="UP000683507">
    <property type="component" value="Chromosome"/>
</dbReference>
<keyword evidence="8" id="KW-0833">Ubl conjugation pathway</keyword>
<dbReference type="InterPro" id="IPR022170">
    <property type="entry name" value="MUL1-like"/>
</dbReference>
<accession>A0A916ND75</accession>
<keyword evidence="9" id="KW-0862">Zinc</keyword>
<dbReference type="GO" id="GO:0061630">
    <property type="term" value="F:ubiquitin protein ligase activity"/>
    <property type="evidence" value="ECO:0007669"/>
    <property type="project" value="UniProtKB-EC"/>
</dbReference>
<dbReference type="PANTHER" id="PTHR47568:SF2">
    <property type="entry name" value="E3 UBIQUITIN-PROTEIN LIGASE SP1-RELATED"/>
    <property type="match status" value="1"/>
</dbReference>
<comment type="catalytic activity">
    <reaction evidence="1">
        <text>S-ubiquitinyl-[E2 ubiquitin-conjugating enzyme]-L-cysteine + [acceptor protein]-L-lysine = [E2 ubiquitin-conjugating enzyme]-L-cysteine + N(6)-ubiquitinyl-[acceptor protein]-L-lysine.</text>
        <dbReference type="EC" id="2.3.2.27"/>
    </reaction>
</comment>
<feature type="transmembrane region" description="Helical" evidence="12">
    <location>
        <begin position="237"/>
        <end position="258"/>
    </location>
</feature>
<keyword evidence="6" id="KW-0479">Metal-binding</keyword>
<dbReference type="AlphaFoldDB" id="A0A916ND75"/>
<evidence type="ECO:0000256" key="8">
    <source>
        <dbReference type="ARBA" id="ARBA00022786"/>
    </source>
</evidence>
<evidence type="ECO:0000256" key="7">
    <source>
        <dbReference type="ARBA" id="ARBA00022771"/>
    </source>
</evidence>
<evidence type="ECO:0000256" key="4">
    <source>
        <dbReference type="ARBA" id="ARBA00022679"/>
    </source>
</evidence>
<name>A0A916ND75_9FLAO</name>
<evidence type="ECO:0000256" key="10">
    <source>
        <dbReference type="ARBA" id="ARBA00022989"/>
    </source>
</evidence>
<dbReference type="GO" id="GO:0016567">
    <property type="term" value="P:protein ubiquitination"/>
    <property type="evidence" value="ECO:0007669"/>
    <property type="project" value="InterPro"/>
</dbReference>
<gene>
    <name evidence="14" type="ORF">CRYO30217_02558</name>
</gene>
<evidence type="ECO:0000256" key="1">
    <source>
        <dbReference type="ARBA" id="ARBA00000900"/>
    </source>
</evidence>
<keyword evidence="15" id="KW-1185">Reference proteome</keyword>
<keyword evidence="4" id="KW-0808">Transferase</keyword>
<evidence type="ECO:0000313" key="15">
    <source>
        <dbReference type="Proteomes" id="UP000683507"/>
    </source>
</evidence>
<dbReference type="EMBL" id="OU015584">
    <property type="protein sequence ID" value="CAG5084759.1"/>
    <property type="molecule type" value="Genomic_DNA"/>
</dbReference>
<evidence type="ECO:0000256" key="3">
    <source>
        <dbReference type="ARBA" id="ARBA00012483"/>
    </source>
</evidence>
<keyword evidence="10 12" id="KW-1133">Transmembrane helix</keyword>
<evidence type="ECO:0000256" key="6">
    <source>
        <dbReference type="ARBA" id="ARBA00022723"/>
    </source>
</evidence>